<feature type="repeat" description="TPR" evidence="3">
    <location>
        <begin position="68"/>
        <end position="101"/>
    </location>
</feature>
<dbReference type="InterPro" id="IPR050498">
    <property type="entry name" value="Ycf3"/>
</dbReference>
<dbReference type="RefSeq" id="WP_019600076.1">
    <property type="nucleotide sequence ID" value="NZ_FNQC01000018.1"/>
</dbReference>
<evidence type="ECO:0000256" key="2">
    <source>
        <dbReference type="ARBA" id="ARBA00022803"/>
    </source>
</evidence>
<organism evidence="4 5">
    <name type="scientific">Rhodonellum ikkaensis</name>
    <dbReference type="NCBI Taxonomy" id="336829"/>
    <lineage>
        <taxon>Bacteria</taxon>
        <taxon>Pseudomonadati</taxon>
        <taxon>Bacteroidota</taxon>
        <taxon>Cytophagia</taxon>
        <taxon>Cytophagales</taxon>
        <taxon>Cytophagaceae</taxon>
        <taxon>Rhodonellum</taxon>
    </lineage>
</organism>
<dbReference type="PANTHER" id="PTHR44858:SF1">
    <property type="entry name" value="UDP-N-ACETYLGLUCOSAMINE--PEPTIDE N-ACETYLGLUCOSAMINYLTRANSFERASE SPINDLY-RELATED"/>
    <property type="match status" value="1"/>
</dbReference>
<dbReference type="Gene3D" id="1.25.40.10">
    <property type="entry name" value="Tetratricopeptide repeat domain"/>
    <property type="match status" value="2"/>
</dbReference>
<proteinExistence type="predicted"/>
<evidence type="ECO:0000256" key="3">
    <source>
        <dbReference type="PROSITE-ProRule" id="PRU00339"/>
    </source>
</evidence>
<reference evidence="4 5" key="1">
    <citation type="submission" date="2016-10" db="EMBL/GenBank/DDBJ databases">
        <authorList>
            <person name="Varghese N."/>
            <person name="Submissions S."/>
        </authorList>
    </citation>
    <scope>NUCLEOTIDE SEQUENCE [LARGE SCALE GENOMIC DNA]</scope>
    <source>
        <strain evidence="4 5">DSM 17997</strain>
    </source>
</reference>
<dbReference type="PANTHER" id="PTHR44858">
    <property type="entry name" value="TETRATRICOPEPTIDE REPEAT PROTEIN 6"/>
    <property type="match status" value="1"/>
</dbReference>
<dbReference type="Proteomes" id="UP000199663">
    <property type="component" value="Unassembled WGS sequence"/>
</dbReference>
<keyword evidence="5" id="KW-1185">Reference proteome</keyword>
<evidence type="ECO:0000313" key="5">
    <source>
        <dbReference type="Proteomes" id="UP000199663"/>
    </source>
</evidence>
<dbReference type="InterPro" id="IPR011990">
    <property type="entry name" value="TPR-like_helical_dom_sf"/>
</dbReference>
<dbReference type="Pfam" id="PF13432">
    <property type="entry name" value="TPR_16"/>
    <property type="match status" value="1"/>
</dbReference>
<dbReference type="SUPFAM" id="SSF48452">
    <property type="entry name" value="TPR-like"/>
    <property type="match status" value="1"/>
</dbReference>
<accession>A0A1H3TJR6</accession>
<dbReference type="SMART" id="SM00028">
    <property type="entry name" value="TPR"/>
    <property type="match status" value="5"/>
</dbReference>
<dbReference type="Pfam" id="PF13414">
    <property type="entry name" value="TPR_11"/>
    <property type="match status" value="1"/>
</dbReference>
<keyword evidence="1" id="KW-0677">Repeat</keyword>
<name>A0A1H3TJR6_9BACT</name>
<dbReference type="EMBL" id="FNQC01000018">
    <property type="protein sequence ID" value="SDZ50562.1"/>
    <property type="molecule type" value="Genomic_DNA"/>
</dbReference>
<protein>
    <submittedName>
        <fullName evidence="4">TPR repeat-containing protein</fullName>
    </submittedName>
</protein>
<evidence type="ECO:0000313" key="4">
    <source>
        <dbReference type="EMBL" id="SDZ50562.1"/>
    </source>
</evidence>
<gene>
    <name evidence="4" type="ORF">SAMN05444412_11865</name>
</gene>
<feature type="repeat" description="TPR" evidence="3">
    <location>
        <begin position="102"/>
        <end position="135"/>
    </location>
</feature>
<comment type="caution">
    <text evidence="4">The sequence shown here is derived from an EMBL/GenBank/DDBJ whole genome shotgun (WGS) entry which is preliminary data.</text>
</comment>
<keyword evidence="2 3" id="KW-0802">TPR repeat</keyword>
<sequence length="241" mass="27679">MSRFDKGVAFFSEGKFEKALEVINNCIAEEKGNTEYYSFRARVLSRLGRFDASLLDFDYLVEMEPYNTNFISDRAVVLHLLQRHQESLEEFDRALNLDPKNPYRYSSRAFLKDRIGDFQGAIEDYEKAIELDPEDAVAYNNKGMVEEKLGYVDFSKKSFEKADALVGKQPNPNSDINQIPADSENIEKKNGLADHTAHEQQTQSKLSFQHFLGTFLKVLGDKNTRAEFLKFVKSGFKKKTD</sequence>
<dbReference type="PROSITE" id="PS50005">
    <property type="entry name" value="TPR"/>
    <property type="match status" value="2"/>
</dbReference>
<dbReference type="InterPro" id="IPR019734">
    <property type="entry name" value="TPR_rpt"/>
</dbReference>
<evidence type="ECO:0000256" key="1">
    <source>
        <dbReference type="ARBA" id="ARBA00022737"/>
    </source>
</evidence>